<organism evidence="1 2">
    <name type="scientific">Xenoophorus captivus</name>
    <dbReference type="NCBI Taxonomy" id="1517983"/>
    <lineage>
        <taxon>Eukaryota</taxon>
        <taxon>Metazoa</taxon>
        <taxon>Chordata</taxon>
        <taxon>Craniata</taxon>
        <taxon>Vertebrata</taxon>
        <taxon>Euteleostomi</taxon>
        <taxon>Actinopterygii</taxon>
        <taxon>Neopterygii</taxon>
        <taxon>Teleostei</taxon>
        <taxon>Neoteleostei</taxon>
        <taxon>Acanthomorphata</taxon>
        <taxon>Ovalentaria</taxon>
        <taxon>Atherinomorphae</taxon>
        <taxon>Cyprinodontiformes</taxon>
        <taxon>Goodeidae</taxon>
        <taxon>Xenoophorus</taxon>
    </lineage>
</organism>
<name>A0ABV0Q6F9_9TELE</name>
<feature type="non-terminal residue" evidence="1">
    <location>
        <position position="1"/>
    </location>
</feature>
<sequence>PPLLGLIKPYKRANFIHPCYSPCVRAIYGPLGNPSSPVRAWWNGDTTPRLVGVTQCKCHRLQMRQTLPLLSIWLRSLTSPPPSFVHTYFSIDRPVTASNRHIN</sequence>
<comment type="caution">
    <text evidence="1">The sequence shown here is derived from an EMBL/GenBank/DDBJ whole genome shotgun (WGS) entry which is preliminary data.</text>
</comment>
<keyword evidence="2" id="KW-1185">Reference proteome</keyword>
<dbReference type="EMBL" id="JAHRIN010000714">
    <property type="protein sequence ID" value="MEQ2191371.1"/>
    <property type="molecule type" value="Genomic_DNA"/>
</dbReference>
<accession>A0ABV0Q6F9</accession>
<proteinExistence type="predicted"/>
<evidence type="ECO:0000313" key="1">
    <source>
        <dbReference type="EMBL" id="MEQ2191371.1"/>
    </source>
</evidence>
<dbReference type="Proteomes" id="UP001434883">
    <property type="component" value="Unassembled WGS sequence"/>
</dbReference>
<protein>
    <submittedName>
        <fullName evidence="1">Uncharacterized protein</fullName>
    </submittedName>
</protein>
<reference evidence="1 2" key="1">
    <citation type="submission" date="2021-06" db="EMBL/GenBank/DDBJ databases">
        <authorList>
            <person name="Palmer J.M."/>
        </authorList>
    </citation>
    <scope>NUCLEOTIDE SEQUENCE [LARGE SCALE GENOMIC DNA]</scope>
    <source>
        <strain evidence="1 2">XC_2019</strain>
        <tissue evidence="1">Muscle</tissue>
    </source>
</reference>
<gene>
    <name evidence="1" type="ORF">XENOCAPTIV_027481</name>
</gene>
<evidence type="ECO:0000313" key="2">
    <source>
        <dbReference type="Proteomes" id="UP001434883"/>
    </source>
</evidence>